<dbReference type="PANTHER" id="PTHR37477:SF1">
    <property type="entry name" value="COBALT-PRECORRIN-5A HYDROLASE"/>
    <property type="match status" value="1"/>
</dbReference>
<evidence type="ECO:0000259" key="2">
    <source>
        <dbReference type="Pfam" id="PF01890"/>
    </source>
</evidence>
<dbReference type="SUPFAM" id="SSF159664">
    <property type="entry name" value="CobE/GbiG C-terminal domain-like"/>
    <property type="match status" value="1"/>
</dbReference>
<dbReference type="Proteomes" id="UP000198263">
    <property type="component" value="Unassembled WGS sequence"/>
</dbReference>
<dbReference type="PANTHER" id="PTHR37477">
    <property type="entry name" value="COBALT-PRECORRIN-5A HYDROLASE"/>
    <property type="match status" value="1"/>
</dbReference>
<dbReference type="InterPro" id="IPR052553">
    <property type="entry name" value="CbiG_hydrolase"/>
</dbReference>
<sequence length="251" mass="27145">MVSLARDWCSRVRTQRAVKRETGSREFYDRTKRASLCCPRNGTRPAALHACNAAHRANTPLPLAAGRPRDEVASPDTGQRRGRSASLMHGDALCQTPRIREGRMRRSHRPFFSMKSTCANERGLAVGIGCRRGASADAIETAVRAALNESSLLFEDISLVASIDAKENEAGLLAFCARHELPLRFFTAEDIARVPSSYSRHADEHMNVDGVCEPCALLASGGGRLLVGKTIVGGVTVAIARNQTLSSTKTS</sequence>
<evidence type="ECO:0000313" key="4">
    <source>
        <dbReference type="Proteomes" id="UP000198263"/>
    </source>
</evidence>
<dbReference type="GO" id="GO:0009236">
    <property type="term" value="P:cobalamin biosynthetic process"/>
    <property type="evidence" value="ECO:0007669"/>
    <property type="project" value="InterPro"/>
</dbReference>
<protein>
    <submittedName>
        <fullName evidence="3">Cobalamin biosynthesis protein CbiG</fullName>
    </submittedName>
</protein>
<dbReference type="InterPro" id="IPR036518">
    <property type="entry name" value="CobE/GbiG_C_sf"/>
</dbReference>
<comment type="caution">
    <text evidence="3">The sequence shown here is derived from an EMBL/GenBank/DDBJ whole genome shotgun (WGS) entry which is preliminary data.</text>
</comment>
<feature type="region of interest" description="Disordered" evidence="1">
    <location>
        <begin position="61"/>
        <end position="86"/>
    </location>
</feature>
<name>A0A658QWQ2_9BURK</name>
<dbReference type="EMBL" id="FCNV02000003">
    <property type="protein sequence ID" value="SAL29203.1"/>
    <property type="molecule type" value="Genomic_DNA"/>
</dbReference>
<organism evidence="3 4">
    <name type="scientific">Caballeronia concitans</name>
    <dbReference type="NCBI Taxonomy" id="1777133"/>
    <lineage>
        <taxon>Bacteria</taxon>
        <taxon>Pseudomonadati</taxon>
        <taxon>Pseudomonadota</taxon>
        <taxon>Betaproteobacteria</taxon>
        <taxon>Burkholderiales</taxon>
        <taxon>Burkholderiaceae</taxon>
        <taxon>Caballeronia</taxon>
    </lineage>
</organism>
<keyword evidence="4" id="KW-1185">Reference proteome</keyword>
<dbReference type="Gene3D" id="3.30.420.180">
    <property type="entry name" value="CobE/GbiG C-terminal domain"/>
    <property type="match status" value="1"/>
</dbReference>
<dbReference type="InterPro" id="IPR002750">
    <property type="entry name" value="CobE/GbiG_C"/>
</dbReference>
<evidence type="ECO:0000313" key="3">
    <source>
        <dbReference type="EMBL" id="SAL29203.1"/>
    </source>
</evidence>
<evidence type="ECO:0000256" key="1">
    <source>
        <dbReference type="SAM" id="MobiDB-lite"/>
    </source>
</evidence>
<dbReference type="AlphaFoldDB" id="A0A658QWQ2"/>
<gene>
    <name evidence="3" type="ORF">AWB72_02411</name>
</gene>
<feature type="domain" description="CobE/GbiG C-terminal" evidence="2">
    <location>
        <begin position="124"/>
        <end position="240"/>
    </location>
</feature>
<reference evidence="3 4" key="1">
    <citation type="submission" date="2016-01" db="EMBL/GenBank/DDBJ databases">
        <authorList>
            <person name="Peeters C."/>
        </authorList>
    </citation>
    <scope>NUCLEOTIDE SEQUENCE [LARGE SCALE GENOMIC DNA]</scope>
    <source>
        <strain evidence="3">LMG 29315</strain>
    </source>
</reference>
<dbReference type="Pfam" id="PF01890">
    <property type="entry name" value="CbiG_C"/>
    <property type="match status" value="1"/>
</dbReference>
<accession>A0A658QWQ2</accession>
<proteinExistence type="predicted"/>